<protein>
    <submittedName>
        <fullName evidence="1">Unnamed protein product</fullName>
    </submittedName>
</protein>
<name>A0A9W6YDG8_9STRA</name>
<reference evidence="1" key="1">
    <citation type="submission" date="2023-04" db="EMBL/GenBank/DDBJ databases">
        <title>Phytophthora fragariaefolia NBRC 109709.</title>
        <authorList>
            <person name="Ichikawa N."/>
            <person name="Sato H."/>
            <person name="Tonouchi N."/>
        </authorList>
    </citation>
    <scope>NUCLEOTIDE SEQUENCE</scope>
    <source>
        <strain evidence="1">NBRC 109709</strain>
    </source>
</reference>
<gene>
    <name evidence="1" type="ORF">Pfra01_002572600</name>
</gene>
<evidence type="ECO:0000313" key="2">
    <source>
        <dbReference type="Proteomes" id="UP001165121"/>
    </source>
</evidence>
<accession>A0A9W6YDG8</accession>
<dbReference type="Proteomes" id="UP001165121">
    <property type="component" value="Unassembled WGS sequence"/>
</dbReference>
<dbReference type="EMBL" id="BSXT01005052">
    <property type="protein sequence ID" value="GMF59515.1"/>
    <property type="molecule type" value="Genomic_DNA"/>
</dbReference>
<keyword evidence="2" id="KW-1185">Reference proteome</keyword>
<evidence type="ECO:0000313" key="1">
    <source>
        <dbReference type="EMBL" id="GMF59515.1"/>
    </source>
</evidence>
<organism evidence="1 2">
    <name type="scientific">Phytophthora fragariaefolia</name>
    <dbReference type="NCBI Taxonomy" id="1490495"/>
    <lineage>
        <taxon>Eukaryota</taxon>
        <taxon>Sar</taxon>
        <taxon>Stramenopiles</taxon>
        <taxon>Oomycota</taxon>
        <taxon>Peronosporomycetes</taxon>
        <taxon>Peronosporales</taxon>
        <taxon>Peronosporaceae</taxon>
        <taxon>Phytophthora</taxon>
    </lineage>
</organism>
<proteinExistence type="predicted"/>
<comment type="caution">
    <text evidence="1">The sequence shown here is derived from an EMBL/GenBank/DDBJ whole genome shotgun (WGS) entry which is preliminary data.</text>
</comment>
<sequence>MRPQRQDHYVRGGCISAKVPLTLNSFKNLMAERGYYGDISSLKTVRLCPYIGITSGEVHYISDEQATVTILPPEQIDCVLPTSVIRACETRVRDLCQQQPGVQNEEVVVDIKGFGLITATTLEIMMR</sequence>
<dbReference type="AlphaFoldDB" id="A0A9W6YDG8"/>